<comment type="caution">
    <text evidence="1">The sequence shown here is derived from an EMBL/GenBank/DDBJ whole genome shotgun (WGS) entry which is preliminary data.</text>
</comment>
<dbReference type="InterPro" id="IPR026341">
    <property type="entry name" value="T9SS_type_B"/>
</dbReference>
<protein>
    <submittedName>
        <fullName evidence="1">Gliding motility-associated C-terminal domain-containing protein</fullName>
    </submittedName>
</protein>
<accession>A0A3B0C0Z5</accession>
<dbReference type="AlphaFoldDB" id="A0A3B0C0Z5"/>
<dbReference type="Proteomes" id="UP000276603">
    <property type="component" value="Unassembled WGS sequence"/>
</dbReference>
<evidence type="ECO:0000313" key="2">
    <source>
        <dbReference type="Proteomes" id="UP000276603"/>
    </source>
</evidence>
<dbReference type="EMBL" id="RBCJ01000004">
    <property type="protein sequence ID" value="RKN78411.1"/>
    <property type="molecule type" value="Genomic_DNA"/>
</dbReference>
<evidence type="ECO:0000313" key="1">
    <source>
        <dbReference type="EMBL" id="RKN78411.1"/>
    </source>
</evidence>
<dbReference type="Pfam" id="PF13585">
    <property type="entry name" value="CHU_C"/>
    <property type="match status" value="1"/>
</dbReference>
<organism evidence="1 2">
    <name type="scientific">Ulvibacterium marinum</name>
    <dbReference type="NCBI Taxonomy" id="2419782"/>
    <lineage>
        <taxon>Bacteria</taxon>
        <taxon>Pseudomonadati</taxon>
        <taxon>Bacteroidota</taxon>
        <taxon>Flavobacteriia</taxon>
        <taxon>Flavobacteriales</taxon>
        <taxon>Flavobacteriaceae</taxon>
        <taxon>Ulvibacterium</taxon>
    </lineage>
</organism>
<sequence length="388" mass="43091">MRIKIFIFSCCCCIGLYAQDAIHNYGALQLHDGTSVGFHLNLINDGDLNQDFGLVGFYGENENLDVSGNQAPVFFDTEIAVDNGLLLNIPIYISNNVNFISGHIITPKNDPNFFLNFLDNAFYVGENDISMIDGYAAATNTDNFVFPVGDDDRLRTLQIESAATNALVKCAYFKEDPNTSQSLGKGFSTSQKATSYVSISQREFWKLESAMPSRVTLTWDSQSNISALGEFISDVKVVGWSKAENQWVNLGNTRVEGSMISGSVTSEEFIPNDYEIITIGGNDDLTETFQTIELDNYFLTPNGDGKNDFLVLEGIENSPNNTMQIFDRYGVLVYSKTNYNNEFNGLSNQGAIVNKNAGLASGVYFYIITMNDLRQKHQGYLYVSSTKR</sequence>
<reference evidence="1 2" key="1">
    <citation type="submission" date="2018-10" db="EMBL/GenBank/DDBJ databases">
        <title>Ulvibacterium marinum gen. nov., sp. nov., a novel marine bacterium of the family Flavobacteriaceae, isolated from a culture of the green alga Ulva prolifera.</title>
        <authorList>
            <person name="Zhang Z."/>
        </authorList>
    </citation>
    <scope>NUCLEOTIDE SEQUENCE [LARGE SCALE GENOMIC DNA]</scope>
    <source>
        <strain evidence="1 2">CCMM003</strain>
    </source>
</reference>
<dbReference type="RefSeq" id="WP_120713318.1">
    <property type="nucleotide sequence ID" value="NZ_RBCJ01000004.1"/>
</dbReference>
<dbReference type="NCBIfam" id="TIGR04131">
    <property type="entry name" value="Bac_Flav_CTERM"/>
    <property type="match status" value="1"/>
</dbReference>
<name>A0A3B0C0Z5_9FLAO</name>
<proteinExistence type="predicted"/>
<gene>
    <name evidence="1" type="ORF">D7Z94_19530</name>
</gene>
<dbReference type="OrthoDB" id="1489185at2"/>
<keyword evidence="2" id="KW-1185">Reference proteome</keyword>